<dbReference type="Pfam" id="PF00097">
    <property type="entry name" value="zf-C3HC4"/>
    <property type="match status" value="1"/>
</dbReference>
<dbReference type="Pfam" id="PF00271">
    <property type="entry name" value="Helicase_C"/>
    <property type="match status" value="1"/>
</dbReference>
<sequence>MPMANRKELCCLCWPHSAPRVREHAFQAQTPARCSNEPTVVSRRPQISFSTASIILHPLLHNTLHRDRQNGMHRLINHHQNHNQYRRNPAPALCLDDCSLANSPPPHSQCHRESRSLLVTVTTSTSRIPLALRLVKGHERVQPATIQPLPHHPHQLQHPQSSHLFDSHARNPDPHSGESGALKPLGSATIIFAAPALRLGDEIIVSIALHLDTIKVAELNRSSSSSDSAAIWSEIREPLCGMLAALAVVPRRAGMPTPLTSDIWSSLRGLSMSTPDAPSSDEPSTTTESADSPDGDAANPNTQPDHVLLASLFATSQTSIETIPRQPTPKSMVYELRPYQEQALYWMLQKETQTIGGDEEDTLAAAMHPLFFELPLPSSPTASWFVNPFDGAIKLKFPPVDSHARGGILADEMGLGKTIEISALIHANPPPASTSTSSRVYPATLVVCPMSLLSQWSSELVASSQDKSIQVFEYYGPNRTLPSLFSTTSSSTRSRSRSQPNTSDKLTVIVTTYGVVMSEFNNASVGGSRPLFDCEFHRIVLDEAHSIRNTSASTTRACWALRASLRWALTGTPIVNKLDDMYSLLAYLKYAPWSQQTFWRHHVTGPLDAERAAADGMSALKGGKGKAKAGAGVSSAAQEAAAAAAAARAVETVQNLMQQLVLRRTKETKINGESILVLPKKEVAVEVLEFTPEERDIYRALEKHTRTKFSHFVKAGTVLSNYTHILALISSLRQCCNHPSLLFRSATSDPDPLHASEDGQEDFHTLLTRFLDGTASSSSSDSNSFGQSVINSLASGNENMPSRSAGNKDAPAASECPLCLDLVAEPTILKCFHVFCRECLLESLACMTRRGDPQSCPMCRIPVADSDVFSVLKSDACDAEDDPSSSSSAGAAKLKVVPTSARGHHIPSTKLRAILAKIRALPGGTKAVVFSQFRGMLDLIGAALSSHGILYARLDGSQAQAKREVELKSFRTDPQVRCLIASLKACNVGLNLTAANVAILVDPWWNAAVEQQAIDRVHRIGQTKEVKVTRFVVKESVEERMVLIQEHKLALISRVTREGRDGKEQGNAREERVKELRMLFGMDELSVESGR</sequence>
<dbReference type="PROSITE" id="PS51194">
    <property type="entry name" value="HELICASE_CTER"/>
    <property type="match status" value="1"/>
</dbReference>
<feature type="domain" description="Helicase C-terminal" evidence="13">
    <location>
        <begin position="910"/>
        <end position="1077"/>
    </location>
</feature>
<name>A0A1Y2H7U1_9FUNG</name>
<feature type="compositionally biased region" description="Basic and acidic residues" evidence="10">
    <location>
        <begin position="165"/>
        <end position="176"/>
    </location>
</feature>
<dbReference type="InterPro" id="IPR050628">
    <property type="entry name" value="SNF2_RAD54_helicase_TF"/>
</dbReference>
<dbReference type="InterPro" id="IPR027417">
    <property type="entry name" value="P-loop_NTPase"/>
</dbReference>
<dbReference type="PANTHER" id="PTHR45626">
    <property type="entry name" value="TRANSCRIPTION TERMINATION FACTOR 2-RELATED"/>
    <property type="match status" value="1"/>
</dbReference>
<keyword evidence="2" id="KW-0479">Metal-binding</keyword>
<dbReference type="PANTHER" id="PTHR45626:SF22">
    <property type="entry name" value="DNA REPAIR PROTEIN RAD5"/>
    <property type="match status" value="1"/>
</dbReference>
<dbReference type="Gene3D" id="3.30.40.10">
    <property type="entry name" value="Zinc/RING finger domain, C3HC4 (zinc finger)"/>
    <property type="match status" value="1"/>
</dbReference>
<evidence type="ECO:0000313" key="15">
    <source>
        <dbReference type="Proteomes" id="UP000193411"/>
    </source>
</evidence>
<dbReference type="GO" id="GO:0005524">
    <property type="term" value="F:ATP binding"/>
    <property type="evidence" value="ECO:0007669"/>
    <property type="project" value="UniProtKB-KW"/>
</dbReference>
<evidence type="ECO:0000256" key="10">
    <source>
        <dbReference type="SAM" id="MobiDB-lite"/>
    </source>
</evidence>
<dbReference type="GO" id="GO:0008094">
    <property type="term" value="F:ATP-dependent activity, acting on DNA"/>
    <property type="evidence" value="ECO:0007669"/>
    <property type="project" value="TreeGrafter"/>
</dbReference>
<comment type="similarity">
    <text evidence="1">Belongs to the SNF2/RAD54 helicase family.</text>
</comment>
<dbReference type="SMART" id="SM00487">
    <property type="entry name" value="DEXDc"/>
    <property type="match status" value="1"/>
</dbReference>
<feature type="domain" description="RING-type" evidence="11">
    <location>
        <begin position="816"/>
        <end position="860"/>
    </location>
</feature>
<dbReference type="Pfam" id="PF00176">
    <property type="entry name" value="SNF2-rel_dom"/>
    <property type="match status" value="1"/>
</dbReference>
<comment type="caution">
    <text evidence="14">The sequence shown here is derived from an EMBL/GenBank/DDBJ whole genome shotgun (WGS) entry which is preliminary data.</text>
</comment>
<evidence type="ECO:0000256" key="6">
    <source>
        <dbReference type="ARBA" id="ARBA00022806"/>
    </source>
</evidence>
<dbReference type="Proteomes" id="UP000193411">
    <property type="component" value="Unassembled WGS sequence"/>
</dbReference>
<dbReference type="CDD" id="cd18793">
    <property type="entry name" value="SF2_C_SNF"/>
    <property type="match status" value="1"/>
</dbReference>
<evidence type="ECO:0000256" key="4">
    <source>
        <dbReference type="ARBA" id="ARBA00022771"/>
    </source>
</evidence>
<dbReference type="GO" id="GO:0005634">
    <property type="term" value="C:nucleus"/>
    <property type="evidence" value="ECO:0007669"/>
    <property type="project" value="TreeGrafter"/>
</dbReference>
<protein>
    <submittedName>
        <fullName evidence="14">SNF2 family N-terminal domain-domain-containing protein</fullName>
    </submittedName>
</protein>
<keyword evidence="7" id="KW-0862">Zinc</keyword>
<evidence type="ECO:0000259" key="13">
    <source>
        <dbReference type="PROSITE" id="PS51194"/>
    </source>
</evidence>
<dbReference type="AlphaFoldDB" id="A0A1Y2H7U1"/>
<dbReference type="PROSITE" id="PS00518">
    <property type="entry name" value="ZF_RING_1"/>
    <property type="match status" value="1"/>
</dbReference>
<evidence type="ECO:0000256" key="3">
    <source>
        <dbReference type="ARBA" id="ARBA00022741"/>
    </source>
</evidence>
<dbReference type="Gene3D" id="3.40.50.300">
    <property type="entry name" value="P-loop containing nucleotide triphosphate hydrolases"/>
    <property type="match status" value="2"/>
</dbReference>
<dbReference type="PROSITE" id="PS50089">
    <property type="entry name" value="ZF_RING_2"/>
    <property type="match status" value="1"/>
</dbReference>
<evidence type="ECO:0000313" key="14">
    <source>
        <dbReference type="EMBL" id="ORZ29773.1"/>
    </source>
</evidence>
<dbReference type="SUPFAM" id="SSF57850">
    <property type="entry name" value="RING/U-box"/>
    <property type="match status" value="1"/>
</dbReference>
<evidence type="ECO:0000256" key="7">
    <source>
        <dbReference type="ARBA" id="ARBA00022833"/>
    </source>
</evidence>
<dbReference type="InterPro" id="IPR001650">
    <property type="entry name" value="Helicase_C-like"/>
</dbReference>
<dbReference type="InterPro" id="IPR000330">
    <property type="entry name" value="SNF2_N"/>
</dbReference>
<dbReference type="SMART" id="SM00490">
    <property type="entry name" value="HELICc"/>
    <property type="match status" value="1"/>
</dbReference>
<dbReference type="EMBL" id="MCFL01000128">
    <property type="protein sequence ID" value="ORZ29773.1"/>
    <property type="molecule type" value="Genomic_DNA"/>
</dbReference>
<dbReference type="GO" id="GO:0004386">
    <property type="term" value="F:helicase activity"/>
    <property type="evidence" value="ECO:0007669"/>
    <property type="project" value="UniProtKB-KW"/>
</dbReference>
<keyword evidence="4 9" id="KW-0863">Zinc-finger</keyword>
<evidence type="ECO:0000259" key="11">
    <source>
        <dbReference type="PROSITE" id="PS50089"/>
    </source>
</evidence>
<dbReference type="InterPro" id="IPR013083">
    <property type="entry name" value="Znf_RING/FYVE/PHD"/>
</dbReference>
<keyword evidence="5" id="KW-0378">Hydrolase</keyword>
<keyword evidence="8" id="KW-0067">ATP-binding</keyword>
<dbReference type="SMART" id="SM00184">
    <property type="entry name" value="RING"/>
    <property type="match status" value="1"/>
</dbReference>
<keyword evidence="6" id="KW-0347">Helicase</keyword>
<accession>A0A1Y2H7U1</accession>
<feature type="region of interest" description="Disordered" evidence="10">
    <location>
        <begin position="270"/>
        <end position="303"/>
    </location>
</feature>
<dbReference type="PROSITE" id="PS51192">
    <property type="entry name" value="HELICASE_ATP_BIND_1"/>
    <property type="match status" value="1"/>
</dbReference>
<evidence type="ECO:0000256" key="8">
    <source>
        <dbReference type="ARBA" id="ARBA00022840"/>
    </source>
</evidence>
<dbReference type="InterPro" id="IPR038718">
    <property type="entry name" value="SNF2-like_sf"/>
</dbReference>
<evidence type="ECO:0000259" key="12">
    <source>
        <dbReference type="PROSITE" id="PS51192"/>
    </source>
</evidence>
<dbReference type="STRING" id="765915.A0A1Y2H7U1"/>
<proteinExistence type="inferred from homology"/>
<feature type="compositionally biased region" description="Low complexity" evidence="10">
    <location>
        <begin position="273"/>
        <end position="292"/>
    </location>
</feature>
<dbReference type="Gene3D" id="3.40.50.10810">
    <property type="entry name" value="Tandem AAA-ATPase domain"/>
    <property type="match status" value="1"/>
</dbReference>
<dbReference type="SUPFAM" id="SSF52540">
    <property type="entry name" value="P-loop containing nucleoside triphosphate hydrolases"/>
    <property type="match status" value="2"/>
</dbReference>
<dbReference type="InterPro" id="IPR049730">
    <property type="entry name" value="SNF2/RAD54-like_C"/>
</dbReference>
<dbReference type="OrthoDB" id="2801544at2759"/>
<evidence type="ECO:0000256" key="2">
    <source>
        <dbReference type="ARBA" id="ARBA00022723"/>
    </source>
</evidence>
<organism evidence="14 15">
    <name type="scientific">Catenaria anguillulae PL171</name>
    <dbReference type="NCBI Taxonomy" id="765915"/>
    <lineage>
        <taxon>Eukaryota</taxon>
        <taxon>Fungi</taxon>
        <taxon>Fungi incertae sedis</taxon>
        <taxon>Blastocladiomycota</taxon>
        <taxon>Blastocladiomycetes</taxon>
        <taxon>Blastocladiales</taxon>
        <taxon>Catenariaceae</taxon>
        <taxon>Catenaria</taxon>
    </lineage>
</organism>
<dbReference type="GO" id="GO:0006281">
    <property type="term" value="P:DNA repair"/>
    <property type="evidence" value="ECO:0007669"/>
    <property type="project" value="TreeGrafter"/>
</dbReference>
<keyword evidence="15" id="KW-1185">Reference proteome</keyword>
<feature type="domain" description="Helicase ATP-binding" evidence="12">
    <location>
        <begin position="398"/>
        <end position="591"/>
    </location>
</feature>
<dbReference type="InterPro" id="IPR018957">
    <property type="entry name" value="Znf_C3HC4_RING-type"/>
</dbReference>
<dbReference type="InterPro" id="IPR017907">
    <property type="entry name" value="Znf_RING_CS"/>
</dbReference>
<dbReference type="GO" id="GO:0016787">
    <property type="term" value="F:hydrolase activity"/>
    <property type="evidence" value="ECO:0007669"/>
    <property type="project" value="UniProtKB-KW"/>
</dbReference>
<dbReference type="CDD" id="cd18008">
    <property type="entry name" value="DEXDc_SHPRH-like"/>
    <property type="match status" value="1"/>
</dbReference>
<evidence type="ECO:0000256" key="1">
    <source>
        <dbReference type="ARBA" id="ARBA00007025"/>
    </source>
</evidence>
<dbReference type="InterPro" id="IPR014001">
    <property type="entry name" value="Helicase_ATP-bd"/>
</dbReference>
<gene>
    <name evidence="14" type="ORF">BCR44DRAFT_1447823</name>
</gene>
<feature type="region of interest" description="Disordered" evidence="10">
    <location>
        <begin position="146"/>
        <end position="181"/>
    </location>
</feature>
<dbReference type="GO" id="GO:0008270">
    <property type="term" value="F:zinc ion binding"/>
    <property type="evidence" value="ECO:0007669"/>
    <property type="project" value="UniProtKB-KW"/>
</dbReference>
<dbReference type="InterPro" id="IPR001841">
    <property type="entry name" value="Znf_RING"/>
</dbReference>
<reference evidence="14 15" key="1">
    <citation type="submission" date="2016-07" db="EMBL/GenBank/DDBJ databases">
        <title>Pervasive Adenine N6-methylation of Active Genes in Fungi.</title>
        <authorList>
            <consortium name="DOE Joint Genome Institute"/>
            <person name="Mondo S.J."/>
            <person name="Dannebaum R.O."/>
            <person name="Kuo R.C."/>
            <person name="Labutti K."/>
            <person name="Haridas S."/>
            <person name="Kuo A."/>
            <person name="Salamov A."/>
            <person name="Ahrendt S.R."/>
            <person name="Lipzen A."/>
            <person name="Sullivan W."/>
            <person name="Andreopoulos W.B."/>
            <person name="Clum A."/>
            <person name="Lindquist E."/>
            <person name="Daum C."/>
            <person name="Ramamoorthy G.K."/>
            <person name="Gryganskyi A."/>
            <person name="Culley D."/>
            <person name="Magnuson J.K."/>
            <person name="James T.Y."/>
            <person name="O'Malley M.A."/>
            <person name="Stajich J.E."/>
            <person name="Spatafora J.W."/>
            <person name="Visel A."/>
            <person name="Grigoriev I.V."/>
        </authorList>
    </citation>
    <scope>NUCLEOTIDE SEQUENCE [LARGE SCALE GENOMIC DNA]</scope>
    <source>
        <strain evidence="14 15">PL171</strain>
    </source>
</reference>
<evidence type="ECO:0000256" key="5">
    <source>
        <dbReference type="ARBA" id="ARBA00022801"/>
    </source>
</evidence>
<evidence type="ECO:0000256" key="9">
    <source>
        <dbReference type="PROSITE-ProRule" id="PRU00175"/>
    </source>
</evidence>
<keyword evidence="3" id="KW-0547">Nucleotide-binding</keyword>